<organism evidence="1 2">
    <name type="scientific">Deinococcus aquaticus</name>
    <dbReference type="NCBI Taxonomy" id="328692"/>
    <lineage>
        <taxon>Bacteria</taxon>
        <taxon>Thermotogati</taxon>
        <taxon>Deinococcota</taxon>
        <taxon>Deinococci</taxon>
        <taxon>Deinococcales</taxon>
        <taxon>Deinococcaceae</taxon>
        <taxon>Deinococcus</taxon>
    </lineage>
</organism>
<evidence type="ECO:0000313" key="2">
    <source>
        <dbReference type="Proteomes" id="UP001217044"/>
    </source>
</evidence>
<dbReference type="EMBL" id="CP115167">
    <property type="protein sequence ID" value="WDA60636.1"/>
    <property type="molecule type" value="Genomic_DNA"/>
</dbReference>
<gene>
    <name evidence="1" type="ORF">M8445_16855</name>
</gene>
<protein>
    <recommendedName>
        <fullName evidence="3">HipA N-terminal subdomain 1 domain-containing protein</fullName>
    </recommendedName>
</protein>
<name>A0ABY7V716_9DEIO</name>
<geneLocation type="plasmid" evidence="1 2">
    <name>pDATS02</name>
</geneLocation>
<dbReference type="RefSeq" id="WP_273991384.1">
    <property type="nucleotide sequence ID" value="NZ_BAABQT010000029.1"/>
</dbReference>
<proteinExistence type="predicted"/>
<keyword evidence="1" id="KW-0614">Plasmid</keyword>
<sequence length="90" mass="9878">MTGVHLNDWVQVRLTPYGEKVLAGYHDQRRQRVGAMAHIYRPDAEGLYGMPLWDLMRIFGHALGLTTPPPFQGNILIGSPSATPAAPVSP</sequence>
<reference evidence="1 2" key="1">
    <citation type="submission" date="2022-12" db="EMBL/GenBank/DDBJ databases">
        <title>Genome Sequence of Deinococcus aquaticus Type Strain PB314.</title>
        <authorList>
            <person name="Albert C."/>
            <person name="Hill J."/>
            <person name="Boren L."/>
            <person name="Scholz-Ng S."/>
            <person name="Fatema N."/>
            <person name="Grosso R."/>
            <person name="Soboslay E."/>
            <person name="Tuohy J."/>
        </authorList>
    </citation>
    <scope>NUCLEOTIDE SEQUENCE [LARGE SCALE GENOMIC DNA]</scope>
    <source>
        <strain evidence="1 2">PB-314</strain>
        <plasmid evidence="1 2">pDATS02</plasmid>
    </source>
</reference>
<evidence type="ECO:0000313" key="1">
    <source>
        <dbReference type="EMBL" id="WDA60636.1"/>
    </source>
</evidence>
<keyword evidence="2" id="KW-1185">Reference proteome</keyword>
<dbReference type="Proteomes" id="UP001217044">
    <property type="component" value="Plasmid pDATS02"/>
</dbReference>
<evidence type="ECO:0008006" key="3">
    <source>
        <dbReference type="Google" id="ProtNLM"/>
    </source>
</evidence>
<accession>A0ABY7V716</accession>